<gene>
    <name evidence="3" type="ORF">VFH_III166840</name>
</gene>
<evidence type="ECO:0000313" key="4">
    <source>
        <dbReference type="Proteomes" id="UP001157006"/>
    </source>
</evidence>
<feature type="compositionally biased region" description="Low complexity" evidence="2">
    <location>
        <begin position="289"/>
        <end position="308"/>
    </location>
</feature>
<dbReference type="PANTHER" id="PTHR34452">
    <property type="entry name" value="MYOSIN HEAVY CHAIN-RELATED PROTEIN"/>
    <property type="match status" value="1"/>
</dbReference>
<name>A0AAV1A4C0_VICFA</name>
<accession>A0AAV1A4C0</accession>
<keyword evidence="1" id="KW-0175">Coiled coil</keyword>
<dbReference type="EMBL" id="OX451738">
    <property type="protein sequence ID" value="CAI8605111.1"/>
    <property type="molecule type" value="Genomic_DNA"/>
</dbReference>
<dbReference type="AlphaFoldDB" id="A0AAV1A4C0"/>
<sequence>MQYIVSAPILPHMTTNISQNSNIFLSLSSKITSLNSHQKNNTKPTYSSFTPLHTKNKNNITRKQHDANAVTFSRYDALAAEPEPEPVPYGNSPLPLATERLQDEFRKLSMQMATTKKHEELVGNDFSEAIQLLKDENEKLTVEISCLSEQVKQKEVSSSDLELMKKSLEEYETLFNTQKEERNELVSTIALLKKEAEQSLYELNRTGHLKDEEEKAGKLLHSELDALKTQYSDLQRSLFDDETEKEILRKQIFHLNGELKKKNENSITHTGRPSRRIGPTTSSREDHLSTTTTPSNSSKPLQSSPSQPTCIRLTINCHKI</sequence>
<proteinExistence type="predicted"/>
<feature type="coiled-coil region" evidence="1">
    <location>
        <begin position="130"/>
        <end position="188"/>
    </location>
</feature>
<evidence type="ECO:0000256" key="2">
    <source>
        <dbReference type="SAM" id="MobiDB-lite"/>
    </source>
</evidence>
<dbReference type="Proteomes" id="UP001157006">
    <property type="component" value="Chromosome 3"/>
</dbReference>
<protein>
    <submittedName>
        <fullName evidence="3">Uncharacterized protein</fullName>
    </submittedName>
</protein>
<reference evidence="3 4" key="1">
    <citation type="submission" date="2023-01" db="EMBL/GenBank/DDBJ databases">
        <authorList>
            <person name="Kreplak J."/>
        </authorList>
    </citation>
    <scope>NUCLEOTIDE SEQUENCE [LARGE SCALE GENOMIC DNA]</scope>
</reference>
<evidence type="ECO:0000256" key="1">
    <source>
        <dbReference type="SAM" id="Coils"/>
    </source>
</evidence>
<evidence type="ECO:0000313" key="3">
    <source>
        <dbReference type="EMBL" id="CAI8605111.1"/>
    </source>
</evidence>
<feature type="region of interest" description="Disordered" evidence="2">
    <location>
        <begin position="263"/>
        <end position="308"/>
    </location>
</feature>
<organism evidence="3 4">
    <name type="scientific">Vicia faba</name>
    <name type="common">Broad bean</name>
    <name type="synonym">Faba vulgaris</name>
    <dbReference type="NCBI Taxonomy" id="3906"/>
    <lineage>
        <taxon>Eukaryota</taxon>
        <taxon>Viridiplantae</taxon>
        <taxon>Streptophyta</taxon>
        <taxon>Embryophyta</taxon>
        <taxon>Tracheophyta</taxon>
        <taxon>Spermatophyta</taxon>
        <taxon>Magnoliopsida</taxon>
        <taxon>eudicotyledons</taxon>
        <taxon>Gunneridae</taxon>
        <taxon>Pentapetalae</taxon>
        <taxon>rosids</taxon>
        <taxon>fabids</taxon>
        <taxon>Fabales</taxon>
        <taxon>Fabaceae</taxon>
        <taxon>Papilionoideae</taxon>
        <taxon>50 kb inversion clade</taxon>
        <taxon>NPAAA clade</taxon>
        <taxon>Hologalegina</taxon>
        <taxon>IRL clade</taxon>
        <taxon>Fabeae</taxon>
        <taxon>Vicia</taxon>
    </lineage>
</organism>
<keyword evidence="4" id="KW-1185">Reference proteome</keyword>
<dbReference type="PANTHER" id="PTHR34452:SF9">
    <property type="entry name" value="MYOSIN HEAVY CHAIN-LIKE PROTEIN"/>
    <property type="match status" value="1"/>
</dbReference>